<evidence type="ECO:0000256" key="3">
    <source>
        <dbReference type="ARBA" id="ARBA00016748"/>
    </source>
</evidence>
<evidence type="ECO:0000256" key="5">
    <source>
        <dbReference type="ARBA" id="ARBA00022786"/>
    </source>
</evidence>
<dbReference type="NCBIfam" id="TIGR03687">
    <property type="entry name" value="pupylate_cterm"/>
    <property type="match status" value="1"/>
</dbReference>
<protein>
    <recommendedName>
        <fullName evidence="3">Prokaryotic ubiquitin-like protein Pup</fullName>
    </recommendedName>
    <alternativeName>
        <fullName evidence="6">Bacterial ubiquitin-like modifier</fullName>
    </alternativeName>
</protein>
<dbReference type="GO" id="GO:0070490">
    <property type="term" value="P:protein pupylation"/>
    <property type="evidence" value="ECO:0007669"/>
    <property type="project" value="InterPro"/>
</dbReference>
<accession>A0A2N0XAH4</accession>
<evidence type="ECO:0000256" key="2">
    <source>
        <dbReference type="ARBA" id="ARBA00010616"/>
    </source>
</evidence>
<dbReference type="EMBL" id="PJAF01000001">
    <property type="protein sequence ID" value="PKF69716.1"/>
    <property type="molecule type" value="Genomic_DNA"/>
</dbReference>
<keyword evidence="5" id="KW-0833">Ubl conjugation pathway</keyword>
<evidence type="ECO:0000313" key="8">
    <source>
        <dbReference type="EMBL" id="PKF69716.1"/>
    </source>
</evidence>
<comment type="pathway">
    <text evidence="1">Protein degradation; proteasomal Pup-dependent pathway.</text>
</comment>
<keyword evidence="4" id="KW-1017">Isopeptide bond</keyword>
<dbReference type="STRING" id="1121365.GCA_000375365_01677"/>
<evidence type="ECO:0000256" key="6">
    <source>
        <dbReference type="ARBA" id="ARBA00032321"/>
    </source>
</evidence>
<dbReference type="Proteomes" id="UP000233249">
    <property type="component" value="Unassembled WGS sequence"/>
</dbReference>
<sequence length="59" mass="6710">MSDRIHAQRRHHEEGEEPLEVGQVHLDTHGTDDLLDEIDGLLEDNAEEFVNSYVQKGGQ</sequence>
<reference evidence="8 9" key="1">
    <citation type="submission" date="2017-12" db="EMBL/GenBank/DDBJ databases">
        <title>Corynebacterium mastitidis 16-1433 Genome.</title>
        <authorList>
            <person name="Gulvik C.A."/>
        </authorList>
    </citation>
    <scope>NUCLEOTIDE SEQUENCE [LARGE SCALE GENOMIC DNA]</scope>
    <source>
        <strain evidence="8 9">16-1433</strain>
    </source>
</reference>
<proteinExistence type="inferred from homology"/>
<evidence type="ECO:0000256" key="1">
    <source>
        <dbReference type="ARBA" id="ARBA00004707"/>
    </source>
</evidence>
<dbReference type="AlphaFoldDB" id="A0A2N0XAH4"/>
<dbReference type="GO" id="GO:0070628">
    <property type="term" value="F:proteasome binding"/>
    <property type="evidence" value="ECO:0007669"/>
    <property type="project" value="InterPro"/>
</dbReference>
<comment type="caution">
    <text evidence="8">The sequence shown here is derived from an EMBL/GenBank/DDBJ whole genome shotgun (WGS) entry which is preliminary data.</text>
</comment>
<evidence type="ECO:0000313" key="9">
    <source>
        <dbReference type="Proteomes" id="UP000233249"/>
    </source>
</evidence>
<feature type="region of interest" description="Disordered" evidence="7">
    <location>
        <begin position="1"/>
        <end position="21"/>
    </location>
</feature>
<dbReference type="GO" id="GO:0031386">
    <property type="term" value="F:protein tag activity"/>
    <property type="evidence" value="ECO:0007669"/>
    <property type="project" value="InterPro"/>
</dbReference>
<dbReference type="InterPro" id="IPR008515">
    <property type="entry name" value="Ubiquitin-like_Pup"/>
</dbReference>
<evidence type="ECO:0000256" key="4">
    <source>
        <dbReference type="ARBA" id="ARBA00022499"/>
    </source>
</evidence>
<feature type="compositionally biased region" description="Basic and acidic residues" evidence="7">
    <location>
        <begin position="1"/>
        <end position="14"/>
    </location>
</feature>
<comment type="similarity">
    <text evidence="2">Belongs to the prokaryotic ubiquitin-like protein family.</text>
</comment>
<gene>
    <name evidence="8" type="ORF">CXB45_00710</name>
</gene>
<dbReference type="Pfam" id="PF05639">
    <property type="entry name" value="Pup"/>
    <property type="match status" value="1"/>
</dbReference>
<evidence type="ECO:0000256" key="7">
    <source>
        <dbReference type="SAM" id="MobiDB-lite"/>
    </source>
</evidence>
<dbReference type="RefSeq" id="WP_101172735.1">
    <property type="nucleotide sequence ID" value="NZ_JAKRKB010000001.1"/>
</dbReference>
<organism evidence="8 9">
    <name type="scientific">Corynebacterium mastitidis</name>
    <dbReference type="NCBI Taxonomy" id="161890"/>
    <lineage>
        <taxon>Bacteria</taxon>
        <taxon>Bacillati</taxon>
        <taxon>Actinomycetota</taxon>
        <taxon>Actinomycetes</taxon>
        <taxon>Mycobacteriales</taxon>
        <taxon>Corynebacteriaceae</taxon>
        <taxon>Corynebacterium</taxon>
    </lineage>
</organism>
<name>A0A2N0XAH4_9CORY</name>
<dbReference type="GO" id="GO:0019941">
    <property type="term" value="P:modification-dependent protein catabolic process"/>
    <property type="evidence" value="ECO:0007669"/>
    <property type="project" value="InterPro"/>
</dbReference>
<dbReference type="GO" id="GO:0010498">
    <property type="term" value="P:proteasomal protein catabolic process"/>
    <property type="evidence" value="ECO:0007669"/>
    <property type="project" value="InterPro"/>
</dbReference>
<dbReference type="UniPathway" id="UPA00997"/>